<dbReference type="InterPro" id="IPR016024">
    <property type="entry name" value="ARM-type_fold"/>
</dbReference>
<dbReference type="InterPro" id="IPR052623">
    <property type="entry name" value="DAAF5"/>
</dbReference>
<evidence type="ECO:0000313" key="2">
    <source>
        <dbReference type="Proteomes" id="UP001162156"/>
    </source>
</evidence>
<dbReference type="GO" id="GO:0036158">
    <property type="term" value="P:outer dynein arm assembly"/>
    <property type="evidence" value="ECO:0007669"/>
    <property type="project" value="TreeGrafter"/>
</dbReference>
<dbReference type="Proteomes" id="UP001162156">
    <property type="component" value="Unassembled WGS sequence"/>
</dbReference>
<protein>
    <submittedName>
        <fullName evidence="1">Uncharacterized protein</fullName>
    </submittedName>
</protein>
<dbReference type="InterPro" id="IPR011989">
    <property type="entry name" value="ARM-like"/>
</dbReference>
<dbReference type="Gene3D" id="1.25.10.10">
    <property type="entry name" value="Leucine-rich Repeat Variant"/>
    <property type="match status" value="1"/>
</dbReference>
<comment type="caution">
    <text evidence="1">The sequence shown here is derived from an EMBL/GenBank/DDBJ whole genome shotgun (WGS) entry which is preliminary data.</text>
</comment>
<dbReference type="EMBL" id="JANEYF010004422">
    <property type="protein sequence ID" value="KAJ8931254.1"/>
    <property type="molecule type" value="Genomic_DNA"/>
</dbReference>
<organism evidence="1 2">
    <name type="scientific">Rhamnusium bicolor</name>
    <dbReference type="NCBI Taxonomy" id="1586634"/>
    <lineage>
        <taxon>Eukaryota</taxon>
        <taxon>Metazoa</taxon>
        <taxon>Ecdysozoa</taxon>
        <taxon>Arthropoda</taxon>
        <taxon>Hexapoda</taxon>
        <taxon>Insecta</taxon>
        <taxon>Pterygota</taxon>
        <taxon>Neoptera</taxon>
        <taxon>Endopterygota</taxon>
        <taxon>Coleoptera</taxon>
        <taxon>Polyphaga</taxon>
        <taxon>Cucujiformia</taxon>
        <taxon>Chrysomeloidea</taxon>
        <taxon>Cerambycidae</taxon>
        <taxon>Lepturinae</taxon>
        <taxon>Rhagiini</taxon>
        <taxon>Rhamnusium</taxon>
    </lineage>
</organism>
<reference evidence="1" key="1">
    <citation type="journal article" date="2023" name="Insect Mol. Biol.">
        <title>Genome sequencing provides insights into the evolution of gene families encoding plant cell wall-degrading enzymes in longhorned beetles.</title>
        <authorList>
            <person name="Shin N.R."/>
            <person name="Okamura Y."/>
            <person name="Kirsch R."/>
            <person name="Pauchet Y."/>
        </authorList>
    </citation>
    <scope>NUCLEOTIDE SEQUENCE</scope>
    <source>
        <strain evidence="1">RBIC_L_NR</strain>
    </source>
</reference>
<evidence type="ECO:0000313" key="1">
    <source>
        <dbReference type="EMBL" id="KAJ8931254.1"/>
    </source>
</evidence>
<keyword evidence="2" id="KW-1185">Reference proteome</keyword>
<dbReference type="GO" id="GO:0036159">
    <property type="term" value="P:inner dynein arm assembly"/>
    <property type="evidence" value="ECO:0007669"/>
    <property type="project" value="TreeGrafter"/>
</dbReference>
<name>A0AAV8WX39_9CUCU</name>
<dbReference type="PANTHER" id="PTHR16216">
    <property type="entry name" value="DYNEIN ASSEMBLY FACTOR 5, AXONEMAL"/>
    <property type="match status" value="1"/>
</dbReference>
<dbReference type="PANTHER" id="PTHR16216:SF2">
    <property type="entry name" value="DYNEIN AXONEMAL ASSEMBLY FACTOR 5"/>
    <property type="match status" value="1"/>
</dbReference>
<proteinExistence type="predicted"/>
<accession>A0AAV8WX39</accession>
<dbReference type="GO" id="GO:0005737">
    <property type="term" value="C:cytoplasm"/>
    <property type="evidence" value="ECO:0007669"/>
    <property type="project" value="TreeGrafter"/>
</dbReference>
<sequence>MLITGLPNVFIPSLIWHAGATAEAIRTMAASCLRSVLMTSPGIDLFCSANLLREMVDKLLPLLISLLEDASYQSRQIAVECLLLLKESCCNKEVWYIEDFITIYPGIQIYLKNVYNLLQLRINLRVIARI</sequence>
<dbReference type="SUPFAM" id="SSF48371">
    <property type="entry name" value="ARM repeat"/>
    <property type="match status" value="1"/>
</dbReference>
<dbReference type="GO" id="GO:0045505">
    <property type="term" value="F:dynein intermediate chain binding"/>
    <property type="evidence" value="ECO:0007669"/>
    <property type="project" value="TreeGrafter"/>
</dbReference>
<dbReference type="AlphaFoldDB" id="A0AAV8WX39"/>
<dbReference type="GO" id="GO:0003341">
    <property type="term" value="P:cilium movement"/>
    <property type="evidence" value="ECO:0007669"/>
    <property type="project" value="TreeGrafter"/>
</dbReference>
<gene>
    <name evidence="1" type="ORF">NQ314_015858</name>
</gene>